<evidence type="ECO:0000256" key="2">
    <source>
        <dbReference type="ARBA" id="ARBA00005526"/>
    </source>
</evidence>
<dbReference type="PROSITE" id="PS01161">
    <property type="entry name" value="GLC_GALNAC_ISOMERASE"/>
    <property type="match status" value="1"/>
</dbReference>
<proteinExistence type="inferred from homology"/>
<dbReference type="GO" id="GO:0006046">
    <property type="term" value="P:N-acetylglucosamine catabolic process"/>
    <property type="evidence" value="ECO:0007669"/>
    <property type="project" value="TreeGrafter"/>
</dbReference>
<dbReference type="Proteomes" id="UP000265618">
    <property type="component" value="Unassembled WGS sequence"/>
</dbReference>
<dbReference type="GO" id="GO:0016853">
    <property type="term" value="F:isomerase activity"/>
    <property type="evidence" value="ECO:0007669"/>
    <property type="project" value="UniProtKB-KW"/>
</dbReference>
<evidence type="ECO:0000256" key="4">
    <source>
        <dbReference type="ARBA" id="ARBA00022801"/>
    </source>
</evidence>
<comment type="caution">
    <text evidence="6">The sequence shown here is derived from an EMBL/GenBank/DDBJ whole genome shotgun (WGS) entry which is preliminary data.</text>
</comment>
<dbReference type="OrthoDB" id="7663298at2759"/>
<comment type="catalytic activity">
    <reaction evidence="1">
        <text>alpha-D-glucosamine 6-phosphate + H2O = beta-D-fructose 6-phosphate + NH4(+)</text>
        <dbReference type="Rhea" id="RHEA:12172"/>
        <dbReference type="ChEBI" id="CHEBI:15377"/>
        <dbReference type="ChEBI" id="CHEBI:28938"/>
        <dbReference type="ChEBI" id="CHEBI:57634"/>
        <dbReference type="ChEBI" id="CHEBI:75989"/>
        <dbReference type="EC" id="3.5.99.6"/>
    </reaction>
</comment>
<name>A0A9K3CQ51_9EUKA</name>
<dbReference type="SUPFAM" id="SSF100950">
    <property type="entry name" value="NagB/RpiA/CoA transferase-like"/>
    <property type="match status" value="1"/>
</dbReference>
<dbReference type="GO" id="GO:0005975">
    <property type="term" value="P:carbohydrate metabolic process"/>
    <property type="evidence" value="ECO:0007669"/>
    <property type="project" value="InterPro"/>
</dbReference>
<dbReference type="InterPro" id="IPR006148">
    <property type="entry name" value="Glc/Gal-6P_isomerase"/>
</dbReference>
<dbReference type="GO" id="GO:0006043">
    <property type="term" value="P:glucosamine catabolic process"/>
    <property type="evidence" value="ECO:0007669"/>
    <property type="project" value="TreeGrafter"/>
</dbReference>
<evidence type="ECO:0000313" key="6">
    <source>
        <dbReference type="EMBL" id="GIQ80672.1"/>
    </source>
</evidence>
<dbReference type="GO" id="GO:0005737">
    <property type="term" value="C:cytoplasm"/>
    <property type="evidence" value="ECO:0007669"/>
    <property type="project" value="TreeGrafter"/>
</dbReference>
<keyword evidence="4" id="KW-0378">Hydrolase</keyword>
<protein>
    <recommendedName>
        <fullName evidence="3">glucosamine-6-phosphate deaminase</fullName>
        <ecNumber evidence="3">3.5.99.6</ecNumber>
    </recommendedName>
</protein>
<dbReference type="AlphaFoldDB" id="A0A9K3CQ51"/>
<evidence type="ECO:0000259" key="5">
    <source>
        <dbReference type="Pfam" id="PF01182"/>
    </source>
</evidence>
<evidence type="ECO:0000256" key="3">
    <source>
        <dbReference type="ARBA" id="ARBA00012680"/>
    </source>
</evidence>
<dbReference type="InterPro" id="IPR004547">
    <property type="entry name" value="Glucosamine6P_isomerase"/>
</dbReference>
<reference evidence="6 7" key="1">
    <citation type="journal article" date="2018" name="PLoS ONE">
        <title>The draft genome of Kipferlia bialata reveals reductive genome evolution in fornicate parasites.</title>
        <authorList>
            <person name="Tanifuji G."/>
            <person name="Takabayashi S."/>
            <person name="Kume K."/>
            <person name="Takagi M."/>
            <person name="Nakayama T."/>
            <person name="Kamikawa R."/>
            <person name="Inagaki Y."/>
            <person name="Hashimoto T."/>
        </authorList>
    </citation>
    <scope>NUCLEOTIDE SEQUENCE [LARGE SCALE GENOMIC DNA]</scope>
    <source>
        <strain evidence="6">NY0173</strain>
    </source>
</reference>
<feature type="domain" description="Glucosamine/galactosamine-6-phosphate isomerase" evidence="5">
    <location>
        <begin position="20"/>
        <end position="247"/>
    </location>
</feature>
<dbReference type="GO" id="GO:0042802">
    <property type="term" value="F:identical protein binding"/>
    <property type="evidence" value="ECO:0007669"/>
    <property type="project" value="TreeGrafter"/>
</dbReference>
<dbReference type="GO" id="GO:0004342">
    <property type="term" value="F:glucosamine-6-phosphate deaminase activity"/>
    <property type="evidence" value="ECO:0007669"/>
    <property type="project" value="UniProtKB-EC"/>
</dbReference>
<dbReference type="GO" id="GO:0019262">
    <property type="term" value="P:N-acetylneuraminate catabolic process"/>
    <property type="evidence" value="ECO:0007669"/>
    <property type="project" value="TreeGrafter"/>
</dbReference>
<organism evidence="6 7">
    <name type="scientific">Kipferlia bialata</name>
    <dbReference type="NCBI Taxonomy" id="797122"/>
    <lineage>
        <taxon>Eukaryota</taxon>
        <taxon>Metamonada</taxon>
        <taxon>Carpediemonas-like organisms</taxon>
        <taxon>Kipferlia</taxon>
    </lineage>
</organism>
<dbReference type="Gene3D" id="3.40.50.1360">
    <property type="match status" value="1"/>
</dbReference>
<dbReference type="PANTHER" id="PTHR11280:SF5">
    <property type="entry name" value="GLUCOSAMINE-6-PHOSPHATE ISOMERASE"/>
    <property type="match status" value="1"/>
</dbReference>
<keyword evidence="6" id="KW-0413">Isomerase</keyword>
<sequence>MPGLDTTVPGMQLVKCASKDAAGQYISDMFVGLVNAKPEAVLGFATGSSPLPTYRAMIAAYAEKKVDFSRCTSYNLDEYVGLPEGHPETYSAFMQANLFDSINLPSESVHVPAGCVPKGGEPLTPAEVDTLGDRYEADLERDGPVDLWLLGVGHNGHIAFNEPGSAADSRTRLVHLDAGTIEANKRFFDNDPSLVPTSAVSVGVGTILASRRIVLVAGPEKAEAVARMMDRSLGPDASCPASFLQTHPDVVVVTY</sequence>
<gene>
    <name evidence="6" type="ORF">KIPB_001506</name>
</gene>
<dbReference type="CDD" id="cd01399">
    <property type="entry name" value="GlcN6P_deaminase"/>
    <property type="match status" value="1"/>
</dbReference>
<dbReference type="PANTHER" id="PTHR11280">
    <property type="entry name" value="GLUCOSAMINE-6-PHOSPHATE ISOMERASE"/>
    <property type="match status" value="1"/>
</dbReference>
<dbReference type="EMBL" id="BDIP01000217">
    <property type="protein sequence ID" value="GIQ80672.1"/>
    <property type="molecule type" value="Genomic_DNA"/>
</dbReference>
<dbReference type="Pfam" id="PF01182">
    <property type="entry name" value="Glucosamine_iso"/>
    <property type="match status" value="1"/>
</dbReference>
<evidence type="ECO:0000313" key="7">
    <source>
        <dbReference type="Proteomes" id="UP000265618"/>
    </source>
</evidence>
<keyword evidence="7" id="KW-1185">Reference proteome</keyword>
<dbReference type="InterPro" id="IPR018321">
    <property type="entry name" value="Glucosamine6P_isomerase_CS"/>
</dbReference>
<dbReference type="EC" id="3.5.99.6" evidence="3"/>
<evidence type="ECO:0000256" key="1">
    <source>
        <dbReference type="ARBA" id="ARBA00000644"/>
    </source>
</evidence>
<comment type="similarity">
    <text evidence="2">Belongs to the glucosamine/galactosamine-6-phosphate isomerase family.</text>
</comment>
<accession>A0A9K3CQ51</accession>
<dbReference type="InterPro" id="IPR037171">
    <property type="entry name" value="NagB/RpiA_transferase-like"/>
</dbReference>